<proteinExistence type="predicted"/>
<evidence type="ECO:0000313" key="2">
    <source>
        <dbReference type="EMBL" id="MFC3759695.1"/>
    </source>
</evidence>
<name>A0ABV7Y3D1_9ACTN</name>
<protein>
    <submittedName>
        <fullName evidence="2">Uncharacterized protein</fullName>
    </submittedName>
</protein>
<gene>
    <name evidence="2" type="ORF">ACFOUW_02500</name>
</gene>
<organism evidence="2 3">
    <name type="scientific">Tenggerimyces flavus</name>
    <dbReference type="NCBI Taxonomy" id="1708749"/>
    <lineage>
        <taxon>Bacteria</taxon>
        <taxon>Bacillati</taxon>
        <taxon>Actinomycetota</taxon>
        <taxon>Actinomycetes</taxon>
        <taxon>Propionibacteriales</taxon>
        <taxon>Nocardioidaceae</taxon>
        <taxon>Tenggerimyces</taxon>
    </lineage>
</organism>
<comment type="caution">
    <text evidence="2">The sequence shown here is derived from an EMBL/GenBank/DDBJ whole genome shotgun (WGS) entry which is preliminary data.</text>
</comment>
<accession>A0ABV7Y3D1</accession>
<feature type="region of interest" description="Disordered" evidence="1">
    <location>
        <begin position="72"/>
        <end position="95"/>
    </location>
</feature>
<evidence type="ECO:0000313" key="3">
    <source>
        <dbReference type="Proteomes" id="UP001595699"/>
    </source>
</evidence>
<dbReference type="Proteomes" id="UP001595699">
    <property type="component" value="Unassembled WGS sequence"/>
</dbReference>
<dbReference type="RefSeq" id="WP_205121835.1">
    <property type="nucleotide sequence ID" value="NZ_JAFBCM010000001.1"/>
</dbReference>
<keyword evidence="3" id="KW-1185">Reference proteome</keyword>
<sequence>MSTVRELVDMLIETATGLPAGMDSEVEIAVCDSTTMTVANNVDVSDWAELNTADGTARRTFVIHTTPVAAGRAAPRGAALPAPPDRSGASYSRAR</sequence>
<dbReference type="EMBL" id="JBHRZH010000002">
    <property type="protein sequence ID" value="MFC3759695.1"/>
    <property type="molecule type" value="Genomic_DNA"/>
</dbReference>
<reference evidence="3" key="1">
    <citation type="journal article" date="2019" name="Int. J. Syst. Evol. Microbiol.">
        <title>The Global Catalogue of Microorganisms (GCM) 10K type strain sequencing project: providing services to taxonomists for standard genome sequencing and annotation.</title>
        <authorList>
            <consortium name="The Broad Institute Genomics Platform"/>
            <consortium name="The Broad Institute Genome Sequencing Center for Infectious Disease"/>
            <person name="Wu L."/>
            <person name="Ma J."/>
        </authorList>
    </citation>
    <scope>NUCLEOTIDE SEQUENCE [LARGE SCALE GENOMIC DNA]</scope>
    <source>
        <strain evidence="3">CGMCC 4.7241</strain>
    </source>
</reference>
<evidence type="ECO:0000256" key="1">
    <source>
        <dbReference type="SAM" id="MobiDB-lite"/>
    </source>
</evidence>